<feature type="coiled-coil region" evidence="2">
    <location>
        <begin position="184"/>
        <end position="218"/>
    </location>
</feature>
<evidence type="ECO:0000256" key="1">
    <source>
        <dbReference type="ARBA" id="ARBA00023054"/>
    </source>
</evidence>
<dbReference type="AlphaFoldDB" id="K3WAL7"/>
<dbReference type="Pfam" id="PF13863">
    <property type="entry name" value="DUF4200"/>
    <property type="match status" value="1"/>
</dbReference>
<reference evidence="6" key="1">
    <citation type="journal article" date="2010" name="Genome Biol.">
        <title>Genome sequence of the necrotrophic plant pathogen Pythium ultimum reveals original pathogenicity mechanisms and effector repertoire.</title>
        <authorList>
            <person name="Levesque C.A."/>
            <person name="Brouwer H."/>
            <person name="Cano L."/>
            <person name="Hamilton J.P."/>
            <person name="Holt C."/>
            <person name="Huitema E."/>
            <person name="Raffaele S."/>
            <person name="Robideau G.P."/>
            <person name="Thines M."/>
            <person name="Win J."/>
            <person name="Zerillo M.M."/>
            <person name="Beakes G.W."/>
            <person name="Boore J.L."/>
            <person name="Busam D."/>
            <person name="Dumas B."/>
            <person name="Ferriera S."/>
            <person name="Fuerstenberg S.I."/>
            <person name="Gachon C.M."/>
            <person name="Gaulin E."/>
            <person name="Govers F."/>
            <person name="Grenville-Briggs L."/>
            <person name="Horner N."/>
            <person name="Hostetler J."/>
            <person name="Jiang R.H."/>
            <person name="Johnson J."/>
            <person name="Krajaejun T."/>
            <person name="Lin H."/>
            <person name="Meijer H.J."/>
            <person name="Moore B."/>
            <person name="Morris P."/>
            <person name="Phuntmart V."/>
            <person name="Puiu D."/>
            <person name="Shetty J."/>
            <person name="Stajich J.E."/>
            <person name="Tripathy S."/>
            <person name="Wawra S."/>
            <person name="van West P."/>
            <person name="Whitty B.R."/>
            <person name="Coutinho P.M."/>
            <person name="Henrissat B."/>
            <person name="Martin F."/>
            <person name="Thomas P.D."/>
            <person name="Tyler B.M."/>
            <person name="De Vries R.P."/>
            <person name="Kamoun S."/>
            <person name="Yandell M."/>
            <person name="Tisserat N."/>
            <person name="Buell C.R."/>
        </authorList>
    </citation>
    <scope>NUCLEOTIDE SEQUENCE</scope>
    <source>
        <strain evidence="6">DAOM:BR144</strain>
    </source>
</reference>
<name>K3WAL7_GLOUD</name>
<feature type="domain" description="DUF4200" evidence="4">
    <location>
        <begin position="44"/>
        <end position="161"/>
    </location>
</feature>
<dbReference type="InterPro" id="IPR051147">
    <property type="entry name" value="CFAP_domain-containing"/>
</dbReference>
<feature type="compositionally biased region" description="Polar residues" evidence="3">
    <location>
        <begin position="343"/>
        <end position="354"/>
    </location>
</feature>
<sequence>MLAGGGGVFLTEARIRNAKFASREINEMEPIVSGVSQMSQSTLLLKKRKEMREIDDALDFMKEEYVQRMEACETRQRELDRKQSEMKEQVTRFEKFIKENDTKRTRAEIKTKTEHRLAEVNEQRKRQLMQQLEKDLKERDALEKKRDQLLKYRQYLEATVDASDGEYEEIGDILNRHATLVDTNNDLKGQVRNAEVETDQLRQKIRALKIEMQNLVLVQNSNIHGYQQHLEGLRTEALKLDLDRQRNDRVSNDRSRESGQIVMTVTNLYNRCRLSLGDKLPVLREQDMDVAQYIHSLLKVIASRIVDLDYIVSNYKEQTSSKSNNSANEPNPPNRSGTKAPPANSTKLPPLSSS</sequence>
<dbReference type="STRING" id="431595.K3WAL7"/>
<proteinExistence type="predicted"/>
<dbReference type="eggNOG" id="ENOG502QRWX">
    <property type="taxonomic scope" value="Eukaryota"/>
</dbReference>
<keyword evidence="6" id="KW-1185">Reference proteome</keyword>
<dbReference type="HOGENOM" id="CLU_878792_0_0_1"/>
<reference evidence="5" key="3">
    <citation type="submission" date="2015-02" db="UniProtKB">
        <authorList>
            <consortium name="EnsemblProtists"/>
        </authorList>
    </citation>
    <scope>IDENTIFICATION</scope>
    <source>
        <strain evidence="5">DAOM BR144</strain>
    </source>
</reference>
<feature type="compositionally biased region" description="Low complexity" evidence="3">
    <location>
        <begin position="320"/>
        <end position="329"/>
    </location>
</feature>
<dbReference type="InParanoid" id="K3WAL7"/>
<dbReference type="EMBL" id="GL376634">
    <property type="status" value="NOT_ANNOTATED_CDS"/>
    <property type="molecule type" value="Genomic_DNA"/>
</dbReference>
<evidence type="ECO:0000313" key="5">
    <source>
        <dbReference type="EnsemblProtists" id="PYU1_T002008"/>
    </source>
</evidence>
<dbReference type="Proteomes" id="UP000019132">
    <property type="component" value="Unassembled WGS sequence"/>
</dbReference>
<feature type="region of interest" description="Disordered" evidence="3">
    <location>
        <begin position="317"/>
        <end position="354"/>
    </location>
</feature>
<dbReference type="OMA" id="CADKKRV"/>
<dbReference type="VEuPathDB" id="FungiDB:PYU1_G002006"/>
<keyword evidence="1 2" id="KW-0175">Coiled coil</keyword>
<reference evidence="6" key="2">
    <citation type="submission" date="2010-04" db="EMBL/GenBank/DDBJ databases">
        <authorList>
            <person name="Buell R."/>
            <person name="Hamilton J."/>
            <person name="Hostetler J."/>
        </authorList>
    </citation>
    <scope>NUCLEOTIDE SEQUENCE [LARGE SCALE GENOMIC DNA]</scope>
    <source>
        <strain evidence="6">DAOM:BR144</strain>
    </source>
</reference>
<evidence type="ECO:0000259" key="4">
    <source>
        <dbReference type="Pfam" id="PF13863"/>
    </source>
</evidence>
<dbReference type="InterPro" id="IPR025252">
    <property type="entry name" value="DUF4200"/>
</dbReference>
<dbReference type="GO" id="GO:0005856">
    <property type="term" value="C:cytoskeleton"/>
    <property type="evidence" value="ECO:0007669"/>
    <property type="project" value="UniProtKB-ARBA"/>
</dbReference>
<evidence type="ECO:0000313" key="6">
    <source>
        <dbReference type="Proteomes" id="UP000019132"/>
    </source>
</evidence>
<evidence type="ECO:0000256" key="3">
    <source>
        <dbReference type="SAM" id="MobiDB-lite"/>
    </source>
</evidence>
<evidence type="ECO:0000256" key="2">
    <source>
        <dbReference type="SAM" id="Coils"/>
    </source>
</evidence>
<organism evidence="5 6">
    <name type="scientific">Globisporangium ultimum (strain ATCC 200006 / CBS 805.95 / DAOM BR144)</name>
    <name type="common">Pythium ultimum</name>
    <dbReference type="NCBI Taxonomy" id="431595"/>
    <lineage>
        <taxon>Eukaryota</taxon>
        <taxon>Sar</taxon>
        <taxon>Stramenopiles</taxon>
        <taxon>Oomycota</taxon>
        <taxon>Peronosporomycetes</taxon>
        <taxon>Pythiales</taxon>
        <taxon>Pythiaceae</taxon>
        <taxon>Globisporangium</taxon>
    </lineage>
</organism>
<dbReference type="PANTHER" id="PTHR21683">
    <property type="entry name" value="COILED-COIL DOMAIN-CONTAINING PROTEIN 42 LIKE-2-LIKE-RELATED"/>
    <property type="match status" value="1"/>
</dbReference>
<feature type="coiled-coil region" evidence="2">
    <location>
        <begin position="118"/>
        <end position="145"/>
    </location>
</feature>
<accession>K3WAL7</accession>
<dbReference type="EnsemblProtists" id="PYU1_T002008">
    <property type="protein sequence ID" value="PYU1_T002008"/>
    <property type="gene ID" value="PYU1_G002006"/>
</dbReference>
<protein>
    <recommendedName>
        <fullName evidence="4">DUF4200 domain-containing protein</fullName>
    </recommendedName>
</protein>
<feature type="coiled-coil region" evidence="2">
    <location>
        <begin position="44"/>
        <end position="89"/>
    </location>
</feature>
<dbReference type="PANTHER" id="PTHR21683:SF2">
    <property type="entry name" value="COILED-COIL DOMAIN-CONTAINING PROTEIN 42 LIKE-2-LIKE"/>
    <property type="match status" value="1"/>
</dbReference>